<evidence type="ECO:0000256" key="4">
    <source>
        <dbReference type="ARBA" id="ARBA00022475"/>
    </source>
</evidence>
<dbReference type="PROSITE" id="PS01307">
    <property type="entry name" value="MOTA"/>
    <property type="match status" value="1"/>
</dbReference>
<evidence type="ECO:0000256" key="2">
    <source>
        <dbReference type="ARBA" id="ARBA00008038"/>
    </source>
</evidence>
<keyword evidence="9" id="KW-0375">Hydrogen ion transport</keyword>
<dbReference type="Proteomes" id="UP000199046">
    <property type="component" value="Unassembled WGS sequence"/>
</dbReference>
<dbReference type="Pfam" id="PF20560">
    <property type="entry name" value="MotA_N"/>
    <property type="match status" value="1"/>
</dbReference>
<keyword evidence="8" id="KW-0283">Flagellar rotation</keyword>
<dbReference type="AlphaFoldDB" id="A0A1I1F6A4"/>
<evidence type="ECO:0000256" key="11">
    <source>
        <dbReference type="ARBA" id="ARBA00023065"/>
    </source>
</evidence>
<gene>
    <name evidence="16" type="ORF">SAMN05421848_0010</name>
</gene>
<dbReference type="GO" id="GO:0071978">
    <property type="term" value="P:bacterial-type flagellum-dependent swarming motility"/>
    <property type="evidence" value="ECO:0007669"/>
    <property type="project" value="InterPro"/>
</dbReference>
<dbReference type="Pfam" id="PF01618">
    <property type="entry name" value="MotA_ExbB"/>
    <property type="match status" value="1"/>
</dbReference>
<comment type="subcellular location">
    <subcellularLocation>
        <location evidence="1">Cell inner membrane</location>
        <topology evidence="1">Multi-pass membrane protein</topology>
    </subcellularLocation>
</comment>
<evidence type="ECO:0000256" key="12">
    <source>
        <dbReference type="ARBA" id="ARBA00023136"/>
    </source>
</evidence>
<keyword evidence="7 13" id="KW-0812">Transmembrane</keyword>
<dbReference type="PANTHER" id="PTHR30433">
    <property type="entry name" value="CHEMOTAXIS PROTEIN MOTA"/>
    <property type="match status" value="1"/>
</dbReference>
<organism evidence="16 17">
    <name type="scientific">Kushneria avicenniae</name>
    <dbReference type="NCBI Taxonomy" id="402385"/>
    <lineage>
        <taxon>Bacteria</taxon>
        <taxon>Pseudomonadati</taxon>
        <taxon>Pseudomonadota</taxon>
        <taxon>Gammaproteobacteria</taxon>
        <taxon>Oceanospirillales</taxon>
        <taxon>Halomonadaceae</taxon>
        <taxon>Kushneria</taxon>
    </lineage>
</organism>
<dbReference type="InterPro" id="IPR000540">
    <property type="entry name" value="Flag_MotA_CS"/>
</dbReference>
<dbReference type="InterPro" id="IPR047055">
    <property type="entry name" value="MotA-like"/>
</dbReference>
<evidence type="ECO:0000256" key="7">
    <source>
        <dbReference type="ARBA" id="ARBA00022692"/>
    </source>
</evidence>
<protein>
    <submittedName>
        <fullName evidence="16">Chemotaxis protein MotA</fullName>
    </submittedName>
</protein>
<feature type="transmembrane region" description="Helical" evidence="13">
    <location>
        <begin position="34"/>
        <end position="50"/>
    </location>
</feature>
<evidence type="ECO:0000256" key="3">
    <source>
        <dbReference type="ARBA" id="ARBA00022448"/>
    </source>
</evidence>
<feature type="transmembrane region" description="Helical" evidence="13">
    <location>
        <begin position="171"/>
        <end position="189"/>
    </location>
</feature>
<dbReference type="InterPro" id="IPR002898">
    <property type="entry name" value="MotA_ExbB_proton_chnl"/>
</dbReference>
<dbReference type="GO" id="GO:0005886">
    <property type="term" value="C:plasma membrane"/>
    <property type="evidence" value="ECO:0007669"/>
    <property type="project" value="UniProtKB-SubCell"/>
</dbReference>
<evidence type="ECO:0000256" key="1">
    <source>
        <dbReference type="ARBA" id="ARBA00004429"/>
    </source>
</evidence>
<accession>A0A1I1F6A4</accession>
<keyword evidence="3" id="KW-0813">Transport</keyword>
<comment type="similarity">
    <text evidence="2">Belongs to the MotA family.</text>
</comment>
<evidence type="ECO:0000256" key="5">
    <source>
        <dbReference type="ARBA" id="ARBA00022500"/>
    </source>
</evidence>
<feature type="transmembrane region" description="Helical" evidence="13">
    <location>
        <begin position="6"/>
        <end position="27"/>
    </location>
</feature>
<evidence type="ECO:0000256" key="10">
    <source>
        <dbReference type="ARBA" id="ARBA00022989"/>
    </source>
</evidence>
<dbReference type="PANTHER" id="PTHR30433:SF4">
    <property type="entry name" value="MOTILITY PROTEIN A"/>
    <property type="match status" value="1"/>
</dbReference>
<dbReference type="NCBIfam" id="TIGR03818">
    <property type="entry name" value="MotA1"/>
    <property type="match status" value="1"/>
</dbReference>
<evidence type="ECO:0000313" key="16">
    <source>
        <dbReference type="EMBL" id="SFB94999.1"/>
    </source>
</evidence>
<keyword evidence="11" id="KW-0406">Ion transport</keyword>
<dbReference type="STRING" id="402385.SAMN05421848_0010"/>
<keyword evidence="17" id="KW-1185">Reference proteome</keyword>
<keyword evidence="4" id="KW-1003">Cell membrane</keyword>
<dbReference type="OrthoDB" id="9782603at2"/>
<evidence type="ECO:0000256" key="6">
    <source>
        <dbReference type="ARBA" id="ARBA00022519"/>
    </source>
</evidence>
<feature type="domain" description="MotA/TolQ/ExbB proton channel" evidence="14">
    <location>
        <begin position="124"/>
        <end position="238"/>
    </location>
</feature>
<keyword evidence="5" id="KW-0145">Chemotaxis</keyword>
<evidence type="ECO:0000256" key="8">
    <source>
        <dbReference type="ARBA" id="ARBA00022779"/>
    </source>
</evidence>
<dbReference type="InterPro" id="IPR022522">
    <property type="entry name" value="Flagellar_motor_stator_MotA"/>
</dbReference>
<evidence type="ECO:0000256" key="13">
    <source>
        <dbReference type="SAM" id="Phobius"/>
    </source>
</evidence>
<dbReference type="RefSeq" id="WP_090129587.1">
    <property type="nucleotide sequence ID" value="NZ_FOLY01000001.1"/>
</dbReference>
<reference evidence="17" key="1">
    <citation type="submission" date="2016-10" db="EMBL/GenBank/DDBJ databases">
        <authorList>
            <person name="Varghese N."/>
            <person name="Submissions S."/>
        </authorList>
    </citation>
    <scope>NUCLEOTIDE SEQUENCE [LARGE SCALE GENOMIC DNA]</scope>
    <source>
        <strain evidence="17">DSM 23439</strain>
    </source>
</reference>
<dbReference type="InterPro" id="IPR046786">
    <property type="entry name" value="MotA_N"/>
</dbReference>
<feature type="transmembrane region" description="Helical" evidence="13">
    <location>
        <begin position="201"/>
        <end position="220"/>
    </location>
</feature>
<keyword evidence="6" id="KW-0997">Cell inner membrane</keyword>
<name>A0A1I1F6A4_9GAMM</name>
<keyword evidence="12 13" id="KW-0472">Membrane</keyword>
<keyword evidence="10 13" id="KW-1133">Transmembrane helix</keyword>
<evidence type="ECO:0000313" key="17">
    <source>
        <dbReference type="Proteomes" id="UP000199046"/>
    </source>
</evidence>
<dbReference type="GO" id="GO:1902600">
    <property type="term" value="P:proton transmembrane transport"/>
    <property type="evidence" value="ECO:0007669"/>
    <property type="project" value="UniProtKB-KW"/>
</dbReference>
<evidence type="ECO:0000259" key="15">
    <source>
        <dbReference type="Pfam" id="PF20560"/>
    </source>
</evidence>
<feature type="domain" description="Motility protein A N-terminal" evidence="15">
    <location>
        <begin position="5"/>
        <end position="93"/>
    </location>
</feature>
<sequence length="293" mass="31569">MLILFGYVAVVASVIGGYMMVGGHLAVLLQPAEVVIICGAALGAFIASNNGKSIKATLRVVPKLKGSVKYNKELFMELMALLYLLLAKGRQEGMMALERDVESPSESPLFTRYPKLMADPLLMEFLTDYLRLMISGNMDAFEIESLMDHEIETFQHEAEIPANSIAGVGDGLPAFGIVAAVMGVVHALGAEGLSPEEVGPLIAHALVGTFLGILLAYGFVTPLATHIRHQISEVEKMLQCIKVTLLANLNGYAPPIAVEFGRKALYSSERPSFNELEEHVRSVRSQPSGNGQG</sequence>
<evidence type="ECO:0000259" key="14">
    <source>
        <dbReference type="Pfam" id="PF01618"/>
    </source>
</evidence>
<dbReference type="EMBL" id="FOLY01000001">
    <property type="protein sequence ID" value="SFB94999.1"/>
    <property type="molecule type" value="Genomic_DNA"/>
</dbReference>
<dbReference type="GO" id="GO:0006935">
    <property type="term" value="P:chemotaxis"/>
    <property type="evidence" value="ECO:0007669"/>
    <property type="project" value="UniProtKB-KW"/>
</dbReference>
<evidence type="ECO:0000256" key="9">
    <source>
        <dbReference type="ARBA" id="ARBA00022781"/>
    </source>
</evidence>
<proteinExistence type="inferred from homology"/>